<protein>
    <submittedName>
        <fullName evidence="1">Uncharacterized protein</fullName>
    </submittedName>
</protein>
<dbReference type="RefSeq" id="XP_005710970.1">
    <property type="nucleotide sequence ID" value="XM_005710913.1"/>
</dbReference>
<gene>
    <name evidence="1" type="ORF">CHC_T00007048001</name>
</gene>
<dbReference type="EMBL" id="HG002227">
    <property type="protein sequence ID" value="CDF40676.1"/>
    <property type="molecule type" value="Genomic_DNA"/>
</dbReference>
<proteinExistence type="predicted"/>
<dbReference type="AlphaFoldDB" id="R7QT35"/>
<reference evidence="2" key="1">
    <citation type="journal article" date="2013" name="Proc. Natl. Acad. Sci. U.S.A.">
        <title>Genome structure and metabolic features in the red seaweed Chondrus crispus shed light on evolution of the Archaeplastida.</title>
        <authorList>
            <person name="Collen J."/>
            <person name="Porcel B."/>
            <person name="Carre W."/>
            <person name="Ball S.G."/>
            <person name="Chaparro C."/>
            <person name="Tonon T."/>
            <person name="Barbeyron T."/>
            <person name="Michel G."/>
            <person name="Noel B."/>
            <person name="Valentin K."/>
            <person name="Elias M."/>
            <person name="Artiguenave F."/>
            <person name="Arun A."/>
            <person name="Aury J.M."/>
            <person name="Barbosa-Neto J.F."/>
            <person name="Bothwell J.H."/>
            <person name="Bouget F.Y."/>
            <person name="Brillet L."/>
            <person name="Cabello-Hurtado F."/>
            <person name="Capella-Gutierrez S."/>
            <person name="Charrier B."/>
            <person name="Cladiere L."/>
            <person name="Cock J.M."/>
            <person name="Coelho S.M."/>
            <person name="Colleoni C."/>
            <person name="Czjzek M."/>
            <person name="Da Silva C."/>
            <person name="Delage L."/>
            <person name="Denoeud F."/>
            <person name="Deschamps P."/>
            <person name="Dittami S.M."/>
            <person name="Gabaldon T."/>
            <person name="Gachon C.M."/>
            <person name="Groisillier A."/>
            <person name="Herve C."/>
            <person name="Jabbari K."/>
            <person name="Katinka M."/>
            <person name="Kloareg B."/>
            <person name="Kowalczyk N."/>
            <person name="Labadie K."/>
            <person name="Leblanc C."/>
            <person name="Lopez P.J."/>
            <person name="McLachlan D.H."/>
            <person name="Meslet-Cladiere L."/>
            <person name="Moustafa A."/>
            <person name="Nehr Z."/>
            <person name="Nyvall Collen P."/>
            <person name="Panaud O."/>
            <person name="Partensky F."/>
            <person name="Poulain J."/>
            <person name="Rensing S.A."/>
            <person name="Rousvoal S."/>
            <person name="Samson G."/>
            <person name="Symeonidi A."/>
            <person name="Weissenbach J."/>
            <person name="Zambounis A."/>
            <person name="Wincker P."/>
            <person name="Boyen C."/>
        </authorList>
    </citation>
    <scope>NUCLEOTIDE SEQUENCE [LARGE SCALE GENOMIC DNA]</scope>
    <source>
        <strain evidence="2">cv. Stackhouse</strain>
    </source>
</reference>
<dbReference type="GeneID" id="17318684"/>
<keyword evidence="2" id="KW-1185">Reference proteome</keyword>
<dbReference type="KEGG" id="ccp:CHC_T00007048001"/>
<evidence type="ECO:0000313" key="2">
    <source>
        <dbReference type="Proteomes" id="UP000012073"/>
    </source>
</evidence>
<sequence>MIIAFARTSNLAVPRRGMELNSHTHMCKINRLPFIILFEKDDLTGVHATEFRIYENIRLRCHKKTSMTVAGSIHFTFAQKSQHHNQNAVEPTEVPNS</sequence>
<dbReference type="Proteomes" id="UP000012073">
    <property type="component" value="Unassembled WGS sequence"/>
</dbReference>
<accession>R7QT35</accession>
<evidence type="ECO:0000313" key="1">
    <source>
        <dbReference type="EMBL" id="CDF40676.1"/>
    </source>
</evidence>
<dbReference type="Gramene" id="CDF40676">
    <property type="protein sequence ID" value="CDF40676"/>
    <property type="gene ID" value="CHC_T00007048001"/>
</dbReference>
<organism evidence="1 2">
    <name type="scientific">Chondrus crispus</name>
    <name type="common">Carrageen Irish moss</name>
    <name type="synonym">Polymorpha crispa</name>
    <dbReference type="NCBI Taxonomy" id="2769"/>
    <lineage>
        <taxon>Eukaryota</taxon>
        <taxon>Rhodophyta</taxon>
        <taxon>Florideophyceae</taxon>
        <taxon>Rhodymeniophycidae</taxon>
        <taxon>Gigartinales</taxon>
        <taxon>Gigartinaceae</taxon>
        <taxon>Chondrus</taxon>
    </lineage>
</organism>
<name>R7QT35_CHOCR</name>